<reference evidence="2" key="1">
    <citation type="submission" date="2016-10" db="EMBL/GenBank/DDBJ databases">
        <authorList>
            <person name="Varghese N."/>
            <person name="Submissions S."/>
        </authorList>
    </citation>
    <scope>NUCLEOTIDE SEQUENCE [LARGE SCALE GENOMIC DNA]</scope>
    <source>
        <strain evidence="2">CGMCC 1.11012</strain>
    </source>
</reference>
<gene>
    <name evidence="1" type="ORF">SAMN05216192_11671</name>
</gene>
<evidence type="ECO:0000313" key="2">
    <source>
        <dbReference type="Proteomes" id="UP000199050"/>
    </source>
</evidence>
<name>A0A1G8TBT0_9BACL</name>
<dbReference type="STRING" id="1174501.SAMN05216192_11671"/>
<dbReference type="AlphaFoldDB" id="A0A1G8TBT0"/>
<keyword evidence="2" id="KW-1185">Reference proteome</keyword>
<protein>
    <submittedName>
        <fullName evidence="1">Uncharacterized protein</fullName>
    </submittedName>
</protein>
<dbReference type="EMBL" id="FNDX01000016">
    <property type="protein sequence ID" value="SDJ39039.1"/>
    <property type="molecule type" value="Genomic_DNA"/>
</dbReference>
<dbReference type="OrthoDB" id="2623343at2"/>
<evidence type="ECO:0000313" key="1">
    <source>
        <dbReference type="EMBL" id="SDJ39039.1"/>
    </source>
</evidence>
<dbReference type="RefSeq" id="WP_090715339.1">
    <property type="nucleotide sequence ID" value="NZ_FNDX01000016.1"/>
</dbReference>
<proteinExistence type="predicted"/>
<accession>A0A1G8TBT0</accession>
<organism evidence="1 2">
    <name type="scientific">Paenibacillus typhae</name>
    <dbReference type="NCBI Taxonomy" id="1174501"/>
    <lineage>
        <taxon>Bacteria</taxon>
        <taxon>Bacillati</taxon>
        <taxon>Bacillota</taxon>
        <taxon>Bacilli</taxon>
        <taxon>Bacillales</taxon>
        <taxon>Paenibacillaceae</taxon>
        <taxon>Paenibacillus</taxon>
    </lineage>
</organism>
<sequence>MFEWIQDHSLLEYSSRQERLDFGERSRFRMNSIKAAEPAGMTALAQYFTAGSVLLHIDFNITVPVPDEEILQRVMREVAPHFEVVNQLVRGGRVESVHLNQLKPRTAELFHQTKTGVITVMKDLYRHDDSERWYSGHKRSLIHYTVNAAELEPYGDEEIKELQTLLHRAYFGGEAIDFGQMPLGWQFEDSLRHSAALRFIAGFAPNLSISVDKESNEVIILNITDKKPVHKLYLKTAQPQPPRRVGPYLYLDAGHRLVYVVNLLVQPLITEWEGFADARLYYLDDDTAFADFDPEKAERLEGTSLFFDQETVQRLMEMVNRELRQTDNHMI</sequence>
<dbReference type="Proteomes" id="UP000199050">
    <property type="component" value="Unassembled WGS sequence"/>
</dbReference>